<feature type="transmembrane region" description="Helical" evidence="1">
    <location>
        <begin position="208"/>
        <end position="230"/>
    </location>
</feature>
<dbReference type="InterPro" id="IPR006674">
    <property type="entry name" value="HD_domain"/>
</dbReference>
<dbReference type="NCBIfam" id="TIGR00277">
    <property type="entry name" value="HDIG"/>
    <property type="match status" value="1"/>
</dbReference>
<dbReference type="Pfam" id="PF07698">
    <property type="entry name" value="7TM-7TMR_HD"/>
    <property type="match status" value="1"/>
</dbReference>
<sequence length="474" mass="54245">MNRKRLKSNSLINYIYNNKLNTVFILLFLVSMIALTIRYHNVQTINELDNIFKNNIVNRIGISLLILILTFVFIYYLYNHSKEIILKRNNLALLFIIISINVITSFFLRDYILFVATFSFGSILISQLLDYKIAVVTNFFMYLILAVLLHGNTVNLIISLISVSTAILLTRETVQRNKIILCGIQIGIFSIILYTSFILAGYYSKLDYRIAIIELFIGGLVSSIIALGTLPMWEKLFGILTSFRLIELSNPNQPLLKKLAIEAPGTYQHSILVGNLAEAACEAIGANSLLARVGSYYHDIGKIKRPLMFKENQFGIENPHDKLDVLQSLDIIISHREDGIYLAHEYKLPDELIDFIDQHHGSTLVAFFYNKAKENDLDLPQDRFRYKGKIPQSKETAIVMLADSSEAAVRSLNELDEERITKTIKNIVKSKLEDEQLNESHLTISDLFIIEEVFINYLKGVYHQRIQYQTTLEG</sequence>
<dbReference type="InterPro" id="IPR006675">
    <property type="entry name" value="HDIG_dom"/>
</dbReference>
<dbReference type="AlphaFoldDB" id="A0A4Z0D5H4"/>
<feature type="domain" description="HD/PDEase" evidence="2">
    <location>
        <begin position="262"/>
        <end position="417"/>
    </location>
</feature>
<dbReference type="OrthoDB" id="9806952at2"/>
<proteinExistence type="predicted"/>
<gene>
    <name evidence="3" type="ORF">E4100_06030</name>
</gene>
<dbReference type="CDD" id="cd00077">
    <property type="entry name" value="HDc"/>
    <property type="match status" value="1"/>
</dbReference>
<feature type="transmembrane region" description="Helical" evidence="1">
    <location>
        <begin position="139"/>
        <end position="167"/>
    </location>
</feature>
<dbReference type="Gene3D" id="1.10.3210.10">
    <property type="entry name" value="Hypothetical protein af1432"/>
    <property type="match status" value="1"/>
</dbReference>
<dbReference type="PANTHER" id="PTHR36442:SF1">
    <property type="entry name" value="CYCLIC-DI-AMP PHOSPHODIESTERASE PGPH"/>
    <property type="match status" value="1"/>
</dbReference>
<evidence type="ECO:0000313" key="4">
    <source>
        <dbReference type="Proteomes" id="UP000298381"/>
    </source>
</evidence>
<evidence type="ECO:0000259" key="2">
    <source>
        <dbReference type="SMART" id="SM00471"/>
    </source>
</evidence>
<dbReference type="Proteomes" id="UP000298381">
    <property type="component" value="Unassembled WGS sequence"/>
</dbReference>
<dbReference type="InterPro" id="IPR003607">
    <property type="entry name" value="HD/PDEase_dom"/>
</dbReference>
<name>A0A4Z0D5H4_9FIRM</name>
<accession>A0A4Z0D5H4</accession>
<dbReference type="SMART" id="SM00471">
    <property type="entry name" value="HDc"/>
    <property type="match status" value="1"/>
</dbReference>
<feature type="transmembrane region" description="Helical" evidence="1">
    <location>
        <begin position="20"/>
        <end position="40"/>
    </location>
</feature>
<evidence type="ECO:0000313" key="3">
    <source>
        <dbReference type="EMBL" id="TFZ40059.1"/>
    </source>
</evidence>
<evidence type="ECO:0000256" key="1">
    <source>
        <dbReference type="SAM" id="Phobius"/>
    </source>
</evidence>
<keyword evidence="4" id="KW-1185">Reference proteome</keyword>
<dbReference type="SUPFAM" id="SSF109604">
    <property type="entry name" value="HD-domain/PDEase-like"/>
    <property type="match status" value="1"/>
</dbReference>
<dbReference type="InterPro" id="IPR052722">
    <property type="entry name" value="PgpH_phosphodiesterase"/>
</dbReference>
<dbReference type="PANTHER" id="PTHR36442">
    <property type="entry name" value="CYCLIC-DI-AMP PHOSPHODIESTERASE PGPH"/>
    <property type="match status" value="1"/>
</dbReference>
<keyword evidence="1" id="KW-0472">Membrane</keyword>
<feature type="transmembrane region" description="Helical" evidence="1">
    <location>
        <begin position="90"/>
        <end position="108"/>
    </location>
</feature>
<organism evidence="3 4">
    <name type="scientific">Soehngenia longivitae</name>
    <dbReference type="NCBI Taxonomy" id="2562294"/>
    <lineage>
        <taxon>Bacteria</taxon>
        <taxon>Bacillati</taxon>
        <taxon>Bacillota</taxon>
        <taxon>Tissierellia</taxon>
        <taxon>Tissierellales</taxon>
        <taxon>Tissierellaceae</taxon>
        <taxon>Soehngenia</taxon>
    </lineage>
</organism>
<protein>
    <submittedName>
        <fullName evidence="3">HDIG domain-containing protein</fullName>
    </submittedName>
</protein>
<dbReference type="RefSeq" id="WP_135271131.1">
    <property type="nucleotide sequence ID" value="NZ_SRIB01000007.1"/>
</dbReference>
<dbReference type="InterPro" id="IPR011621">
    <property type="entry name" value="Metal-dep_PHydrolase_7TM_intra"/>
</dbReference>
<reference evidence="3 4" key="1">
    <citation type="submission" date="2019-03" db="EMBL/GenBank/DDBJ databases">
        <title>Draft genome sequence data and analysis of a Fermenting Bacterium, Soehngenia longevitae strain 1933PT, isolated from petroleum reservoir in Azerbaijan.</title>
        <authorList>
            <person name="Grouzdev D.S."/>
            <person name="Bidzhieva S.K."/>
            <person name="Sokolova D.S."/>
            <person name="Tourova T.P."/>
            <person name="Poltaraus A.B."/>
            <person name="Nazina T.N."/>
        </authorList>
    </citation>
    <scope>NUCLEOTIDE SEQUENCE [LARGE SCALE GENOMIC DNA]</scope>
    <source>
        <strain evidence="3 4">1933P</strain>
    </source>
</reference>
<feature type="transmembrane region" description="Helical" evidence="1">
    <location>
        <begin position="60"/>
        <end position="78"/>
    </location>
</feature>
<comment type="caution">
    <text evidence="3">The sequence shown here is derived from an EMBL/GenBank/DDBJ whole genome shotgun (WGS) entry which is preliminary data.</text>
</comment>
<keyword evidence="1" id="KW-0812">Transmembrane</keyword>
<keyword evidence="1" id="KW-1133">Transmembrane helix</keyword>
<feature type="transmembrane region" description="Helical" evidence="1">
    <location>
        <begin position="179"/>
        <end position="202"/>
    </location>
</feature>
<dbReference type="EMBL" id="SRIB01000007">
    <property type="protein sequence ID" value="TFZ40059.1"/>
    <property type="molecule type" value="Genomic_DNA"/>
</dbReference>
<dbReference type="Pfam" id="PF01966">
    <property type="entry name" value="HD"/>
    <property type="match status" value="1"/>
</dbReference>